<dbReference type="GO" id="GO:0005634">
    <property type="term" value="C:nucleus"/>
    <property type="evidence" value="ECO:0007669"/>
    <property type="project" value="UniProtKB-SubCell"/>
</dbReference>
<dbReference type="Pfam" id="PF00643">
    <property type="entry name" value="zf-B_box"/>
    <property type="match status" value="1"/>
</dbReference>
<proteinExistence type="predicted"/>
<dbReference type="CDD" id="cd19821">
    <property type="entry name" value="Bbox1_BBX-like"/>
    <property type="match status" value="1"/>
</dbReference>
<dbReference type="GO" id="GO:0009640">
    <property type="term" value="P:photomorphogenesis"/>
    <property type="evidence" value="ECO:0007669"/>
    <property type="project" value="TreeGrafter"/>
</dbReference>
<evidence type="ECO:0000256" key="9">
    <source>
        <dbReference type="PROSITE-ProRule" id="PRU00024"/>
    </source>
</evidence>
<keyword evidence="5" id="KW-0862">Zinc</keyword>
<gene>
    <name evidence="12" type="ORF">M0R45_008361</name>
</gene>
<reference evidence="12 13" key="1">
    <citation type="journal article" date="2023" name="G3 (Bethesda)">
        <title>A chromosome-length genome assembly and annotation of blackberry (Rubus argutus, cv. 'Hillquist').</title>
        <authorList>
            <person name="Bruna T."/>
            <person name="Aryal R."/>
            <person name="Dudchenko O."/>
            <person name="Sargent D.J."/>
            <person name="Mead D."/>
            <person name="Buti M."/>
            <person name="Cavallini A."/>
            <person name="Hytonen T."/>
            <person name="Andres J."/>
            <person name="Pham M."/>
            <person name="Weisz D."/>
            <person name="Mascagni F."/>
            <person name="Usai G."/>
            <person name="Natali L."/>
            <person name="Bassil N."/>
            <person name="Fernandez G.E."/>
            <person name="Lomsadze A."/>
            <person name="Armour M."/>
            <person name="Olukolu B."/>
            <person name="Poorten T."/>
            <person name="Britton C."/>
            <person name="Davik J."/>
            <person name="Ashrafi H."/>
            <person name="Aiden E.L."/>
            <person name="Borodovsky M."/>
            <person name="Worthington M."/>
        </authorList>
    </citation>
    <scope>NUCLEOTIDE SEQUENCE [LARGE SCALE GENOMIC DNA]</scope>
    <source>
        <strain evidence="12">PI 553951</strain>
    </source>
</reference>
<keyword evidence="13" id="KW-1185">Reference proteome</keyword>
<keyword evidence="3" id="KW-0677">Repeat</keyword>
<evidence type="ECO:0000256" key="8">
    <source>
        <dbReference type="ARBA" id="ARBA00023242"/>
    </source>
</evidence>
<evidence type="ECO:0000256" key="6">
    <source>
        <dbReference type="ARBA" id="ARBA00023015"/>
    </source>
</evidence>
<dbReference type="PANTHER" id="PTHR31832:SF87">
    <property type="entry name" value="B-BOX ZINC FINGER PROTEIN 20"/>
    <property type="match status" value="1"/>
</dbReference>
<dbReference type="InterPro" id="IPR000315">
    <property type="entry name" value="Znf_B-box"/>
</dbReference>
<keyword evidence="6" id="KW-0805">Transcription regulation</keyword>
<evidence type="ECO:0000256" key="2">
    <source>
        <dbReference type="ARBA" id="ARBA00022723"/>
    </source>
</evidence>
<evidence type="ECO:0000256" key="5">
    <source>
        <dbReference type="ARBA" id="ARBA00022833"/>
    </source>
</evidence>
<feature type="domain" description="B box-type" evidence="11">
    <location>
        <begin position="20"/>
        <end position="67"/>
    </location>
</feature>
<comment type="subcellular location">
    <subcellularLocation>
        <location evidence="1">Nucleus</location>
    </subcellularLocation>
</comment>
<dbReference type="AlphaFoldDB" id="A0AAW1Y171"/>
<dbReference type="SMART" id="SM00336">
    <property type="entry name" value="BBOX"/>
    <property type="match status" value="1"/>
</dbReference>
<dbReference type="PANTHER" id="PTHR31832">
    <property type="entry name" value="B-BOX ZINC FINGER PROTEIN 22"/>
    <property type="match status" value="1"/>
</dbReference>
<keyword evidence="4 9" id="KW-0863">Zinc-finger</keyword>
<evidence type="ECO:0000256" key="1">
    <source>
        <dbReference type="ARBA" id="ARBA00004123"/>
    </source>
</evidence>
<dbReference type="Proteomes" id="UP001457282">
    <property type="component" value="Unassembled WGS sequence"/>
</dbReference>
<protein>
    <recommendedName>
        <fullName evidence="11">B box-type domain-containing protein</fullName>
    </recommendedName>
</protein>
<evidence type="ECO:0000256" key="3">
    <source>
        <dbReference type="ARBA" id="ARBA00022737"/>
    </source>
</evidence>
<dbReference type="EMBL" id="JBEDUW010000002">
    <property type="protein sequence ID" value="KAK9942710.1"/>
    <property type="molecule type" value="Genomic_DNA"/>
</dbReference>
<comment type="caution">
    <text evidence="12">The sequence shown here is derived from an EMBL/GenBank/DDBJ whole genome shotgun (WGS) entry which is preliminary data.</text>
</comment>
<keyword evidence="7" id="KW-0804">Transcription</keyword>
<sequence>MKISSRANTSVFFLLQPTVKNSPQCDICQESHGFLFCQEDRAILCRECDHSIHKANEHTKKHNRFLLTGVNLSTDPTLFPTSSASCSTFSDEVVNTKSTDHARLSKSSTKRPRTGCNEQTLSSSSSKVEENFSISENGSVISTNSISEYLMGDQMDEWRVEDLLDVSFDFGGLYEVGSAPYI</sequence>
<organism evidence="12 13">
    <name type="scientific">Rubus argutus</name>
    <name type="common">Southern blackberry</name>
    <dbReference type="NCBI Taxonomy" id="59490"/>
    <lineage>
        <taxon>Eukaryota</taxon>
        <taxon>Viridiplantae</taxon>
        <taxon>Streptophyta</taxon>
        <taxon>Embryophyta</taxon>
        <taxon>Tracheophyta</taxon>
        <taxon>Spermatophyta</taxon>
        <taxon>Magnoliopsida</taxon>
        <taxon>eudicotyledons</taxon>
        <taxon>Gunneridae</taxon>
        <taxon>Pentapetalae</taxon>
        <taxon>rosids</taxon>
        <taxon>fabids</taxon>
        <taxon>Rosales</taxon>
        <taxon>Rosaceae</taxon>
        <taxon>Rosoideae</taxon>
        <taxon>Rosoideae incertae sedis</taxon>
        <taxon>Rubus</taxon>
    </lineage>
</organism>
<keyword evidence="8" id="KW-0539">Nucleus</keyword>
<dbReference type="PROSITE" id="PS50119">
    <property type="entry name" value="ZF_BBOX"/>
    <property type="match status" value="1"/>
</dbReference>
<dbReference type="InterPro" id="IPR049808">
    <property type="entry name" value="CONSTANS-like_Bbox1"/>
</dbReference>
<keyword evidence="2" id="KW-0479">Metal-binding</keyword>
<evidence type="ECO:0000313" key="12">
    <source>
        <dbReference type="EMBL" id="KAK9942710.1"/>
    </source>
</evidence>
<name>A0AAW1Y171_RUBAR</name>
<dbReference type="GO" id="GO:0006355">
    <property type="term" value="P:regulation of DNA-templated transcription"/>
    <property type="evidence" value="ECO:0007669"/>
    <property type="project" value="TreeGrafter"/>
</dbReference>
<evidence type="ECO:0000256" key="7">
    <source>
        <dbReference type="ARBA" id="ARBA00023163"/>
    </source>
</evidence>
<dbReference type="InterPro" id="IPR051979">
    <property type="entry name" value="B-box_zinc_finger"/>
</dbReference>
<accession>A0AAW1Y171</accession>
<evidence type="ECO:0000256" key="10">
    <source>
        <dbReference type="SAM" id="MobiDB-lite"/>
    </source>
</evidence>
<evidence type="ECO:0000256" key="4">
    <source>
        <dbReference type="ARBA" id="ARBA00022771"/>
    </source>
</evidence>
<dbReference type="GO" id="GO:0008270">
    <property type="term" value="F:zinc ion binding"/>
    <property type="evidence" value="ECO:0007669"/>
    <property type="project" value="UniProtKB-KW"/>
</dbReference>
<evidence type="ECO:0000313" key="13">
    <source>
        <dbReference type="Proteomes" id="UP001457282"/>
    </source>
</evidence>
<feature type="region of interest" description="Disordered" evidence="10">
    <location>
        <begin position="100"/>
        <end position="122"/>
    </location>
</feature>
<evidence type="ECO:0000259" key="11">
    <source>
        <dbReference type="PROSITE" id="PS50119"/>
    </source>
</evidence>